<gene>
    <name evidence="2" type="ORF">LY90DRAFT_679653</name>
</gene>
<comment type="caution">
    <text evidence="2">The sequence shown here is derived from an EMBL/GenBank/DDBJ whole genome shotgun (WGS) entry which is preliminary data.</text>
</comment>
<organism evidence="2 3">
    <name type="scientific">Neocallimastix californiae</name>
    <dbReference type="NCBI Taxonomy" id="1754190"/>
    <lineage>
        <taxon>Eukaryota</taxon>
        <taxon>Fungi</taxon>
        <taxon>Fungi incertae sedis</taxon>
        <taxon>Chytridiomycota</taxon>
        <taxon>Chytridiomycota incertae sedis</taxon>
        <taxon>Neocallimastigomycetes</taxon>
        <taxon>Neocallimastigales</taxon>
        <taxon>Neocallimastigaceae</taxon>
        <taxon>Neocallimastix</taxon>
    </lineage>
</organism>
<protein>
    <recommendedName>
        <fullName evidence="4">Pectate lyase</fullName>
    </recommendedName>
</protein>
<dbReference type="Proteomes" id="UP000193920">
    <property type="component" value="Unassembled WGS sequence"/>
</dbReference>
<evidence type="ECO:0000256" key="1">
    <source>
        <dbReference type="SAM" id="SignalP"/>
    </source>
</evidence>
<reference evidence="2 3" key="1">
    <citation type="submission" date="2016-08" db="EMBL/GenBank/DDBJ databases">
        <title>A Parts List for Fungal Cellulosomes Revealed by Comparative Genomics.</title>
        <authorList>
            <consortium name="DOE Joint Genome Institute"/>
            <person name="Haitjema C.H."/>
            <person name="Gilmore S.P."/>
            <person name="Henske J.K."/>
            <person name="Solomon K.V."/>
            <person name="De Groot R."/>
            <person name="Kuo A."/>
            <person name="Mondo S.J."/>
            <person name="Salamov A.A."/>
            <person name="Labutti K."/>
            <person name="Zhao Z."/>
            <person name="Chiniquy J."/>
            <person name="Barry K."/>
            <person name="Brewer H.M."/>
            <person name="Purvine S.O."/>
            <person name="Wright A.T."/>
            <person name="Boxma B."/>
            <person name="Van Alen T."/>
            <person name="Hackstein J.H."/>
            <person name="Baker S.E."/>
            <person name="Grigoriev I.V."/>
            <person name="O'Malley M.A."/>
        </authorList>
    </citation>
    <scope>NUCLEOTIDE SEQUENCE [LARGE SCALE GENOMIC DNA]</scope>
    <source>
        <strain evidence="2 3">G1</strain>
    </source>
</reference>
<keyword evidence="3" id="KW-1185">Reference proteome</keyword>
<dbReference type="EMBL" id="MCOG01001345">
    <property type="protein sequence ID" value="ORX83349.1"/>
    <property type="molecule type" value="Genomic_DNA"/>
</dbReference>
<name>A0A1Y1XC79_9FUNG</name>
<evidence type="ECO:0000313" key="3">
    <source>
        <dbReference type="Proteomes" id="UP000193920"/>
    </source>
</evidence>
<accession>A0A1Y1XC79</accession>
<sequence length="147" mass="15737">MSIILFVALPNPVVSLSLNSSTSTTSAYYVSKEEGGSLIKCYNDTGCVDVTQDELKAVQGKKVFLNANYGENADAENHLIKCDAEGTCALASSSAQADKPEYYVNADTKSDGSDYDGATKTEIIKCVADAEEENKITCDTNLITKKK</sequence>
<feature type="signal peptide" evidence="1">
    <location>
        <begin position="1"/>
        <end position="15"/>
    </location>
</feature>
<feature type="chain" id="PRO_5013299439" description="Pectate lyase" evidence="1">
    <location>
        <begin position="16"/>
        <end position="147"/>
    </location>
</feature>
<evidence type="ECO:0008006" key="4">
    <source>
        <dbReference type="Google" id="ProtNLM"/>
    </source>
</evidence>
<keyword evidence="1" id="KW-0732">Signal</keyword>
<dbReference type="AlphaFoldDB" id="A0A1Y1XC79"/>
<proteinExistence type="predicted"/>
<evidence type="ECO:0000313" key="2">
    <source>
        <dbReference type="EMBL" id="ORX83349.1"/>
    </source>
</evidence>